<dbReference type="Gene3D" id="2.20.130.10">
    <property type="entry name" value="CAC2371-like domains"/>
    <property type="match status" value="1"/>
</dbReference>
<dbReference type="KEGG" id="pbap:Pla133_47190"/>
<evidence type="ECO:0000313" key="3">
    <source>
        <dbReference type="Proteomes" id="UP000316921"/>
    </source>
</evidence>
<dbReference type="RefSeq" id="WP_145069642.1">
    <property type="nucleotide sequence ID" value="NZ_CP036287.1"/>
</dbReference>
<dbReference type="InterPro" id="IPR041698">
    <property type="entry name" value="Methyltransf_25"/>
</dbReference>
<evidence type="ECO:0000259" key="1">
    <source>
        <dbReference type="Pfam" id="PF13649"/>
    </source>
</evidence>
<dbReference type="PANTHER" id="PTHR42912">
    <property type="entry name" value="METHYLTRANSFERASE"/>
    <property type="match status" value="1"/>
</dbReference>
<dbReference type="Pfam" id="PF13649">
    <property type="entry name" value="Methyltransf_25"/>
    <property type="match status" value="1"/>
</dbReference>
<accession>A0A518BRJ4</accession>
<dbReference type="Gene3D" id="3.40.50.150">
    <property type="entry name" value="Vaccinia Virus protein VP39"/>
    <property type="match status" value="1"/>
</dbReference>
<sequence>MPTPRRDDWYRAAFGPLVEVAYGHRGPFEANVQLQSLTRVLGWPPGGGPEQGQSPLALDAGCGAGRHLGALLGAGFRSVGVDLSAARLAQARRRRPTASLVRSDLRRLPLAPGRVDLVLSLFSSFGYHGEDGDLAVLAELARVLRPGGSLVLDLPDPDDTAARLVPRSVRRVGGLTLREGRRLAGGSTVVKRVRIERGRDPVAAWVERLRLYTWDEISRRLAASGFDEARLIETRTLPGFGPGRLLVVARSAGPRQAL</sequence>
<dbReference type="AlphaFoldDB" id="A0A518BRJ4"/>
<dbReference type="SUPFAM" id="SSF53335">
    <property type="entry name" value="S-adenosyl-L-methionine-dependent methyltransferases"/>
    <property type="match status" value="1"/>
</dbReference>
<keyword evidence="2" id="KW-0808">Transferase</keyword>
<dbReference type="InterPro" id="IPR029063">
    <property type="entry name" value="SAM-dependent_MTases_sf"/>
</dbReference>
<dbReference type="CDD" id="cd02440">
    <property type="entry name" value="AdoMet_MTases"/>
    <property type="match status" value="1"/>
</dbReference>
<dbReference type="Proteomes" id="UP000316921">
    <property type="component" value="Chromosome"/>
</dbReference>
<dbReference type="PANTHER" id="PTHR42912:SF45">
    <property type="entry name" value="23S RRNA (GUANINE(745)-N(1))-METHYLTRANSFERASE"/>
    <property type="match status" value="1"/>
</dbReference>
<dbReference type="InterPro" id="IPR050508">
    <property type="entry name" value="Methyltransf_Superfamily"/>
</dbReference>
<protein>
    <submittedName>
        <fullName evidence="2">dTDP-3-amino-3,4, 6-trideoxy-alpha-D-glucopyranose</fullName>
        <ecNumber evidence="2">2.1.1.234</ecNumber>
    </submittedName>
</protein>
<organism evidence="2 3">
    <name type="scientific">Engelhardtia mirabilis</name>
    <dbReference type="NCBI Taxonomy" id="2528011"/>
    <lineage>
        <taxon>Bacteria</taxon>
        <taxon>Pseudomonadati</taxon>
        <taxon>Planctomycetota</taxon>
        <taxon>Planctomycetia</taxon>
        <taxon>Planctomycetia incertae sedis</taxon>
        <taxon>Engelhardtia</taxon>
    </lineage>
</organism>
<name>A0A518BRJ4_9BACT</name>
<evidence type="ECO:0000313" key="2">
    <source>
        <dbReference type="EMBL" id="QDU69599.1"/>
    </source>
</evidence>
<dbReference type="GO" id="GO:0032259">
    <property type="term" value="P:methylation"/>
    <property type="evidence" value="ECO:0007669"/>
    <property type="project" value="UniProtKB-KW"/>
</dbReference>
<keyword evidence="3" id="KW-1185">Reference proteome</keyword>
<gene>
    <name evidence="2" type="primary">desVI</name>
    <name evidence="2" type="ORF">Pla133_47190</name>
</gene>
<dbReference type="EMBL" id="CP036287">
    <property type="protein sequence ID" value="QDU69599.1"/>
    <property type="molecule type" value="Genomic_DNA"/>
</dbReference>
<dbReference type="GO" id="GO:0008168">
    <property type="term" value="F:methyltransferase activity"/>
    <property type="evidence" value="ECO:0007669"/>
    <property type="project" value="UniProtKB-KW"/>
</dbReference>
<proteinExistence type="predicted"/>
<feature type="domain" description="Methyltransferase" evidence="1">
    <location>
        <begin position="58"/>
        <end position="148"/>
    </location>
</feature>
<keyword evidence="2" id="KW-0489">Methyltransferase</keyword>
<dbReference type="EC" id="2.1.1.234" evidence="2"/>
<reference evidence="2 3" key="1">
    <citation type="submission" date="2019-02" db="EMBL/GenBank/DDBJ databases">
        <title>Deep-cultivation of Planctomycetes and their phenomic and genomic characterization uncovers novel biology.</title>
        <authorList>
            <person name="Wiegand S."/>
            <person name="Jogler M."/>
            <person name="Boedeker C."/>
            <person name="Pinto D."/>
            <person name="Vollmers J."/>
            <person name="Rivas-Marin E."/>
            <person name="Kohn T."/>
            <person name="Peeters S.H."/>
            <person name="Heuer A."/>
            <person name="Rast P."/>
            <person name="Oberbeckmann S."/>
            <person name="Bunk B."/>
            <person name="Jeske O."/>
            <person name="Meyerdierks A."/>
            <person name="Storesund J.E."/>
            <person name="Kallscheuer N."/>
            <person name="Luecker S."/>
            <person name="Lage O.M."/>
            <person name="Pohl T."/>
            <person name="Merkel B.J."/>
            <person name="Hornburger P."/>
            <person name="Mueller R.-W."/>
            <person name="Bruemmer F."/>
            <person name="Labrenz M."/>
            <person name="Spormann A.M."/>
            <person name="Op den Camp H."/>
            <person name="Overmann J."/>
            <person name="Amann R."/>
            <person name="Jetten M.S.M."/>
            <person name="Mascher T."/>
            <person name="Medema M.H."/>
            <person name="Devos D.P."/>
            <person name="Kaster A.-K."/>
            <person name="Ovreas L."/>
            <person name="Rohde M."/>
            <person name="Galperin M.Y."/>
            <person name="Jogler C."/>
        </authorList>
    </citation>
    <scope>NUCLEOTIDE SEQUENCE [LARGE SCALE GENOMIC DNA]</scope>
    <source>
        <strain evidence="2 3">Pla133</strain>
    </source>
</reference>